<name>A0A6H5G9D7_9HEMI</name>
<dbReference type="EMBL" id="CADCXU010007940">
    <property type="protein sequence ID" value="CAA9998976.1"/>
    <property type="molecule type" value="Genomic_DNA"/>
</dbReference>
<proteinExistence type="predicted"/>
<reference evidence="2 3" key="1">
    <citation type="submission" date="2020-02" db="EMBL/GenBank/DDBJ databases">
        <authorList>
            <person name="Ferguson B K."/>
        </authorList>
    </citation>
    <scope>NUCLEOTIDE SEQUENCE [LARGE SCALE GENOMIC DNA]</scope>
</reference>
<dbReference type="AlphaFoldDB" id="A0A6H5G9D7"/>
<evidence type="ECO:0000256" key="1">
    <source>
        <dbReference type="SAM" id="MobiDB-lite"/>
    </source>
</evidence>
<organism evidence="2 3">
    <name type="scientific">Nesidiocoris tenuis</name>
    <dbReference type="NCBI Taxonomy" id="355587"/>
    <lineage>
        <taxon>Eukaryota</taxon>
        <taxon>Metazoa</taxon>
        <taxon>Ecdysozoa</taxon>
        <taxon>Arthropoda</taxon>
        <taxon>Hexapoda</taxon>
        <taxon>Insecta</taxon>
        <taxon>Pterygota</taxon>
        <taxon>Neoptera</taxon>
        <taxon>Paraneoptera</taxon>
        <taxon>Hemiptera</taxon>
        <taxon>Heteroptera</taxon>
        <taxon>Panheteroptera</taxon>
        <taxon>Cimicomorpha</taxon>
        <taxon>Miridae</taxon>
        <taxon>Dicyphina</taxon>
        <taxon>Nesidiocoris</taxon>
    </lineage>
</organism>
<keyword evidence="3" id="KW-1185">Reference proteome</keyword>
<dbReference type="Proteomes" id="UP000479000">
    <property type="component" value="Unassembled WGS sequence"/>
</dbReference>
<evidence type="ECO:0000313" key="3">
    <source>
        <dbReference type="Proteomes" id="UP000479000"/>
    </source>
</evidence>
<feature type="region of interest" description="Disordered" evidence="1">
    <location>
        <begin position="1"/>
        <end position="32"/>
    </location>
</feature>
<protein>
    <submittedName>
        <fullName evidence="2">Uncharacterized protein</fullName>
    </submittedName>
</protein>
<feature type="non-terminal residue" evidence="2">
    <location>
        <position position="90"/>
    </location>
</feature>
<evidence type="ECO:0000313" key="2">
    <source>
        <dbReference type="EMBL" id="CAA9998976.1"/>
    </source>
</evidence>
<sequence>MVTDFATRSSSICTDDSSDSRHKGRFHQHFEPRSINEMNPNLDFFIDDRRSLGDQLVTARFGAIKGSNSTDKRYETDGIHFSLILWPIFH</sequence>
<accession>A0A6H5G9D7</accession>
<gene>
    <name evidence="2" type="ORF">NTEN_LOCUS5259</name>
</gene>